<feature type="compositionally biased region" description="Basic residues" evidence="3">
    <location>
        <begin position="600"/>
        <end position="610"/>
    </location>
</feature>
<reference evidence="6" key="1">
    <citation type="journal article" date="2013" name="Nat. Genet.">
        <title>The Capsella rubella genome and the genomic consequences of rapid mating system evolution.</title>
        <authorList>
            <person name="Slotte T."/>
            <person name="Hazzouri K.M."/>
            <person name="Agren J.A."/>
            <person name="Koenig D."/>
            <person name="Maumus F."/>
            <person name="Guo Y.L."/>
            <person name="Steige K."/>
            <person name="Platts A.E."/>
            <person name="Escobar J.S."/>
            <person name="Newman L.K."/>
            <person name="Wang W."/>
            <person name="Mandakova T."/>
            <person name="Vello E."/>
            <person name="Smith L.M."/>
            <person name="Henz S.R."/>
            <person name="Steffen J."/>
            <person name="Takuno S."/>
            <person name="Brandvain Y."/>
            <person name="Coop G."/>
            <person name="Andolfatto P."/>
            <person name="Hu T.T."/>
            <person name="Blanchette M."/>
            <person name="Clark R.M."/>
            <person name="Quesneville H."/>
            <person name="Nordborg M."/>
            <person name="Gaut B.S."/>
            <person name="Lysak M.A."/>
            <person name="Jenkins J."/>
            <person name="Grimwood J."/>
            <person name="Chapman J."/>
            <person name="Prochnik S."/>
            <person name="Shu S."/>
            <person name="Rokhsar D."/>
            <person name="Schmutz J."/>
            <person name="Weigel D."/>
            <person name="Wright S.I."/>
        </authorList>
    </citation>
    <scope>NUCLEOTIDE SEQUENCE [LARGE SCALE GENOMIC DNA]</scope>
    <source>
        <strain evidence="6">cv. Monte Gargano</strain>
    </source>
</reference>
<protein>
    <recommendedName>
        <fullName evidence="4">Kri1-like C-terminal domain-containing protein</fullName>
    </recommendedName>
</protein>
<evidence type="ECO:0000256" key="3">
    <source>
        <dbReference type="SAM" id="MobiDB-lite"/>
    </source>
</evidence>
<dbReference type="GO" id="GO:0030686">
    <property type="term" value="C:90S preribosome"/>
    <property type="evidence" value="ECO:0007669"/>
    <property type="project" value="TreeGrafter"/>
</dbReference>
<dbReference type="PANTHER" id="PTHR14490:SF5">
    <property type="entry name" value="PROTEIN KRI1 HOMOLOG"/>
    <property type="match status" value="1"/>
</dbReference>
<feature type="compositionally biased region" description="Basic and acidic residues" evidence="3">
    <location>
        <begin position="558"/>
        <end position="571"/>
    </location>
</feature>
<feature type="compositionally biased region" description="Basic residues" evidence="3">
    <location>
        <begin position="124"/>
        <end position="133"/>
    </location>
</feature>
<dbReference type="Pfam" id="PF12936">
    <property type="entry name" value="Kri1_C"/>
    <property type="match status" value="1"/>
</dbReference>
<dbReference type="GO" id="GO:0005730">
    <property type="term" value="C:nucleolus"/>
    <property type="evidence" value="ECO:0007669"/>
    <property type="project" value="TreeGrafter"/>
</dbReference>
<feature type="region of interest" description="Disordered" evidence="3">
    <location>
        <begin position="558"/>
        <end position="631"/>
    </location>
</feature>
<feature type="coiled-coil region" evidence="2">
    <location>
        <begin position="298"/>
        <end position="338"/>
    </location>
</feature>
<sequence>MMGRRPKTKAIPDDDDDDSSLNKGFEIDEEFGKRLLHNKNREDLQRHEELRRRGAIRDDENPENDSEPESEQDDDLGNPESDLRFIDLLIKVKKKDPSIRDKNAKFYESDDSSSEEDGVDKEDKKKKKKKMKKMYLKDVQAQHLLEEGPEYVEEGEERSVKTYAERQEELRKAVVDALETGGNESGEDDDLLRVKEKEGDDVEVVNEELAKKMDEYFGEEAEVYENQFLKDYLVKQLWKEKEEKIVEEEELNELSDDEEAVEKQEDYENQFRHEENAGEIVMGQSRIVEGSVRKKDNARKAQRKNKEERMKMAEIERKEELKRLKNVKKKEMKEKMKKVLSVAGFKDGEECPLDAKDFDDEFDPEEYDKMMKAAFDDNYYGAEDSDLNSDEDGDGEKPDFDKEDDLLGLPKDWDVIQGGDGFIAAREKVLKQKENILSDDDEGEKEEVDEEKEEEEVDEEKEADGKRKRKRKTSLVQRAKEALMEEYYKLDYEDTIGDLKTRFKYAKVQPNRYELGTEEILTLDDTELNQYVPLKKMAPYVEKDWEVNKHKVREQKLKIKELWEGKHDEKRSKKRKKSEVAETKPTQKADEDGEAETKLSRKAKRRRRKEEKKLPPNRMIAYGKGEEKKAR</sequence>
<comment type="similarity">
    <text evidence="1">Belongs to the KRI1 family.</text>
</comment>
<feature type="region of interest" description="Disordered" evidence="3">
    <location>
        <begin position="1"/>
        <end position="81"/>
    </location>
</feature>
<dbReference type="OrthoDB" id="10252032at2759"/>
<organism evidence="5 6">
    <name type="scientific">Capsella rubella</name>
    <dbReference type="NCBI Taxonomy" id="81985"/>
    <lineage>
        <taxon>Eukaryota</taxon>
        <taxon>Viridiplantae</taxon>
        <taxon>Streptophyta</taxon>
        <taxon>Embryophyta</taxon>
        <taxon>Tracheophyta</taxon>
        <taxon>Spermatophyta</taxon>
        <taxon>Magnoliopsida</taxon>
        <taxon>eudicotyledons</taxon>
        <taxon>Gunneridae</taxon>
        <taxon>Pentapetalae</taxon>
        <taxon>rosids</taxon>
        <taxon>malvids</taxon>
        <taxon>Brassicales</taxon>
        <taxon>Brassicaceae</taxon>
        <taxon>Camelineae</taxon>
        <taxon>Capsella</taxon>
    </lineage>
</organism>
<keyword evidence="2" id="KW-0175">Coiled coil</keyword>
<dbReference type="eggNOG" id="KOG2409">
    <property type="taxonomic scope" value="Eukaryota"/>
</dbReference>
<name>R0HK81_9BRAS</name>
<dbReference type="GO" id="GO:0000447">
    <property type="term" value="P:endonucleolytic cleavage in ITS1 to separate SSU-rRNA from 5.8S rRNA and LSU-rRNA from tricistronic rRNA transcript (SSU-rRNA, 5.8S rRNA, LSU-rRNA)"/>
    <property type="evidence" value="ECO:0007669"/>
    <property type="project" value="TreeGrafter"/>
</dbReference>
<evidence type="ECO:0000256" key="2">
    <source>
        <dbReference type="SAM" id="Coils"/>
    </source>
</evidence>
<feature type="compositionally biased region" description="Acidic residues" evidence="3">
    <location>
        <begin position="109"/>
        <end position="120"/>
    </location>
</feature>
<dbReference type="KEGG" id="crb:17893576"/>
<dbReference type="PANTHER" id="PTHR14490">
    <property type="entry name" value="ZINC FINGER, ZZ TYPE"/>
    <property type="match status" value="1"/>
</dbReference>
<feature type="compositionally biased region" description="Acidic residues" evidence="3">
    <location>
        <begin position="383"/>
        <end position="394"/>
    </location>
</feature>
<feature type="region of interest" description="Disordered" evidence="3">
    <location>
        <begin position="100"/>
        <end position="133"/>
    </location>
</feature>
<keyword evidence="6" id="KW-1185">Reference proteome</keyword>
<evidence type="ECO:0000259" key="4">
    <source>
        <dbReference type="Pfam" id="PF12936"/>
    </source>
</evidence>
<evidence type="ECO:0000256" key="1">
    <source>
        <dbReference type="ARBA" id="ARBA00007473"/>
    </source>
</evidence>
<gene>
    <name evidence="5" type="ORF">CARUB_v10013203mg</name>
</gene>
<feature type="region of interest" description="Disordered" evidence="3">
    <location>
        <begin position="433"/>
        <end position="474"/>
    </location>
</feature>
<dbReference type="InterPro" id="IPR024626">
    <property type="entry name" value="Kri1-like_C"/>
</dbReference>
<dbReference type="STRING" id="81985.R0HK81"/>
<dbReference type="Proteomes" id="UP000029121">
    <property type="component" value="Unassembled WGS sequence"/>
</dbReference>
<proteinExistence type="inferred from homology"/>
<dbReference type="AlphaFoldDB" id="R0HK81"/>
<feature type="compositionally biased region" description="Basic and acidic residues" evidence="3">
    <location>
        <begin position="39"/>
        <end position="59"/>
    </location>
</feature>
<dbReference type="EMBL" id="KB870807">
    <property type="protein sequence ID" value="EOA30094.1"/>
    <property type="molecule type" value="Genomic_DNA"/>
</dbReference>
<feature type="compositionally biased region" description="Acidic residues" evidence="3">
    <location>
        <begin position="437"/>
        <end position="462"/>
    </location>
</feature>
<accession>R0HK81</accession>
<dbReference type="InterPro" id="IPR018034">
    <property type="entry name" value="Kri1"/>
</dbReference>
<feature type="compositionally biased region" description="Basic and acidic residues" evidence="3">
    <location>
        <begin position="578"/>
        <end position="599"/>
    </location>
</feature>
<feature type="region of interest" description="Disordered" evidence="3">
    <location>
        <begin position="380"/>
        <end position="412"/>
    </location>
</feature>
<evidence type="ECO:0000313" key="5">
    <source>
        <dbReference type="EMBL" id="EOA30094.1"/>
    </source>
</evidence>
<feature type="domain" description="Kri1-like C-terminal" evidence="4">
    <location>
        <begin position="480"/>
        <end position="563"/>
    </location>
</feature>
<evidence type="ECO:0000313" key="6">
    <source>
        <dbReference type="Proteomes" id="UP000029121"/>
    </source>
</evidence>
<dbReference type="Pfam" id="PF05178">
    <property type="entry name" value="Kri1"/>
    <property type="match status" value="1"/>
</dbReference>
<feature type="compositionally biased region" description="Acidic residues" evidence="3">
    <location>
        <begin position="60"/>
        <end position="77"/>
    </location>
</feature>